<feature type="binding site" evidence="2">
    <location>
        <position position="102"/>
    </location>
    <ligand>
        <name>Mn(2+)</name>
        <dbReference type="ChEBI" id="CHEBI:29035"/>
        <label>2</label>
    </ligand>
</feature>
<dbReference type="Pfam" id="PF07687">
    <property type="entry name" value="M20_dimer"/>
    <property type="match status" value="1"/>
</dbReference>
<dbReference type="NCBIfam" id="TIGR01891">
    <property type="entry name" value="amidohydrolases"/>
    <property type="match status" value="1"/>
</dbReference>
<accession>A0A4R3JE34</accession>
<sequence>MRILDEMASYVSDMRDWRRDIHAHPETAFEERRTSDLVADKLTAFGLDVHKGLGKTGVVGTLRTGPGPAIGLRADMDALFIDERNTFSHVSQNPGRMHACGHDGHTAMLLGAARHLAETRAFRGTVHFIFQPAEENEGGGRLMVEEGLFEKFPMDMVFALHNWPGRRAGSFAVKPGVMMASSDNFEITLTGKGAHGAMPHLGTDPIVAGAAIVGALQTIASRETDPLDSTVVSVTCFNSGETWNAIPAQARLKGTARALSPESRDALEEAIGRIARSVGTAHGVDVDCVYHRLYPPTVNNAEAAAIAARAAARIAGEAGVDLDPRASMGGEDFSFMLQQKTGCYIWLGNGPGTGGCTLHNAHYDFNDDILATGAAYWCALVDEILGGA</sequence>
<feature type="binding site" evidence="2">
    <location>
        <position position="161"/>
    </location>
    <ligand>
        <name>Mn(2+)</name>
        <dbReference type="ChEBI" id="CHEBI:29035"/>
        <label>2</label>
    </ligand>
</feature>
<feature type="domain" description="Peptidase M20 dimerisation" evidence="3">
    <location>
        <begin position="184"/>
        <end position="277"/>
    </location>
</feature>
<organism evidence="4 5">
    <name type="scientific">Varunaivibrio sulfuroxidans</name>
    <dbReference type="NCBI Taxonomy" id="1773489"/>
    <lineage>
        <taxon>Bacteria</taxon>
        <taxon>Pseudomonadati</taxon>
        <taxon>Pseudomonadota</taxon>
        <taxon>Alphaproteobacteria</taxon>
        <taxon>Rhodospirillales</taxon>
        <taxon>Magnetovibrionaceae</taxon>
        <taxon>Varunaivibrio</taxon>
    </lineage>
</organism>
<keyword evidence="5" id="KW-1185">Reference proteome</keyword>
<proteinExistence type="predicted"/>
<evidence type="ECO:0000313" key="5">
    <source>
        <dbReference type="Proteomes" id="UP000295304"/>
    </source>
</evidence>
<dbReference type="InterPro" id="IPR036264">
    <property type="entry name" value="Bact_exopeptidase_dim_dom"/>
</dbReference>
<dbReference type="Pfam" id="PF01546">
    <property type="entry name" value="Peptidase_M20"/>
    <property type="match status" value="1"/>
</dbReference>
<dbReference type="RefSeq" id="WP_132938017.1">
    <property type="nucleotide sequence ID" value="NZ_CP119676.1"/>
</dbReference>
<dbReference type="PANTHER" id="PTHR11014:SF63">
    <property type="entry name" value="METALLOPEPTIDASE, PUTATIVE (AFU_ORTHOLOGUE AFUA_6G09600)-RELATED"/>
    <property type="match status" value="1"/>
</dbReference>
<dbReference type="Proteomes" id="UP000295304">
    <property type="component" value="Unassembled WGS sequence"/>
</dbReference>
<keyword evidence="1 4" id="KW-0378">Hydrolase</keyword>
<dbReference type="EMBL" id="SLZW01000002">
    <property type="protein sequence ID" value="TCS64044.1"/>
    <property type="molecule type" value="Genomic_DNA"/>
</dbReference>
<keyword evidence="2" id="KW-0479">Metal-binding</keyword>
<evidence type="ECO:0000256" key="1">
    <source>
        <dbReference type="ARBA" id="ARBA00022801"/>
    </source>
</evidence>
<dbReference type="Gene3D" id="3.40.630.10">
    <property type="entry name" value="Zn peptidases"/>
    <property type="match status" value="1"/>
</dbReference>
<dbReference type="OrthoDB" id="9777385at2"/>
<dbReference type="FunFam" id="3.30.70.360:FF:000001">
    <property type="entry name" value="N-acetyldiaminopimelate deacetylase"/>
    <property type="match status" value="1"/>
</dbReference>
<dbReference type="GO" id="GO:0046872">
    <property type="term" value="F:metal ion binding"/>
    <property type="evidence" value="ECO:0007669"/>
    <property type="project" value="UniProtKB-KW"/>
</dbReference>
<dbReference type="SUPFAM" id="SSF55031">
    <property type="entry name" value="Bacterial exopeptidase dimerisation domain"/>
    <property type="match status" value="1"/>
</dbReference>
<dbReference type="InterPro" id="IPR002933">
    <property type="entry name" value="Peptidase_M20"/>
</dbReference>
<keyword evidence="2" id="KW-0464">Manganese</keyword>
<feature type="binding site" evidence="2">
    <location>
        <position position="359"/>
    </location>
    <ligand>
        <name>Mn(2+)</name>
        <dbReference type="ChEBI" id="CHEBI:29035"/>
        <label>2</label>
    </ligand>
</feature>
<dbReference type="Gene3D" id="3.30.70.360">
    <property type="match status" value="1"/>
</dbReference>
<comment type="cofactor">
    <cofactor evidence="2">
        <name>Mn(2+)</name>
        <dbReference type="ChEBI" id="CHEBI:29035"/>
    </cofactor>
    <text evidence="2">The Mn(2+) ion enhances activity.</text>
</comment>
<gene>
    <name evidence="4" type="ORF">EDD55_10281</name>
</gene>
<evidence type="ECO:0000256" key="2">
    <source>
        <dbReference type="PIRSR" id="PIRSR005962-1"/>
    </source>
</evidence>
<dbReference type="CDD" id="cd05666">
    <property type="entry name" value="M20_Acy1-like"/>
    <property type="match status" value="1"/>
</dbReference>
<dbReference type="GO" id="GO:0050118">
    <property type="term" value="F:N-acetyldiaminopimelate deacetylase activity"/>
    <property type="evidence" value="ECO:0007669"/>
    <property type="project" value="UniProtKB-ARBA"/>
</dbReference>
<protein>
    <submittedName>
        <fullName evidence="4">Hippurate hydrolase</fullName>
    </submittedName>
</protein>
<dbReference type="InterPro" id="IPR011650">
    <property type="entry name" value="Peptidase_M20_dimer"/>
</dbReference>
<dbReference type="SUPFAM" id="SSF53187">
    <property type="entry name" value="Zn-dependent exopeptidases"/>
    <property type="match status" value="1"/>
</dbReference>
<feature type="binding site" evidence="2">
    <location>
        <position position="100"/>
    </location>
    <ligand>
        <name>Mn(2+)</name>
        <dbReference type="ChEBI" id="CHEBI:29035"/>
        <label>2</label>
    </ligand>
</feature>
<comment type="caution">
    <text evidence="4">The sequence shown here is derived from an EMBL/GenBank/DDBJ whole genome shotgun (WGS) entry which is preliminary data.</text>
</comment>
<dbReference type="PIRSF" id="PIRSF005962">
    <property type="entry name" value="Pept_M20D_amidohydro"/>
    <property type="match status" value="1"/>
</dbReference>
<dbReference type="GO" id="GO:0019877">
    <property type="term" value="P:diaminopimelate biosynthetic process"/>
    <property type="evidence" value="ECO:0007669"/>
    <property type="project" value="UniProtKB-ARBA"/>
</dbReference>
<reference evidence="4 5" key="1">
    <citation type="submission" date="2019-03" db="EMBL/GenBank/DDBJ databases">
        <title>Genomic Encyclopedia of Type Strains, Phase IV (KMG-IV): sequencing the most valuable type-strain genomes for metagenomic binning, comparative biology and taxonomic classification.</title>
        <authorList>
            <person name="Goeker M."/>
        </authorList>
    </citation>
    <scope>NUCLEOTIDE SEQUENCE [LARGE SCALE GENOMIC DNA]</scope>
    <source>
        <strain evidence="4 5">DSM 101688</strain>
    </source>
</reference>
<evidence type="ECO:0000313" key="4">
    <source>
        <dbReference type="EMBL" id="TCS64044.1"/>
    </source>
</evidence>
<evidence type="ECO:0000259" key="3">
    <source>
        <dbReference type="Pfam" id="PF07687"/>
    </source>
</evidence>
<dbReference type="PANTHER" id="PTHR11014">
    <property type="entry name" value="PEPTIDASE M20 FAMILY MEMBER"/>
    <property type="match status" value="1"/>
</dbReference>
<dbReference type="AlphaFoldDB" id="A0A4R3JE34"/>
<feature type="binding site" evidence="2">
    <location>
        <position position="135"/>
    </location>
    <ligand>
        <name>Mn(2+)</name>
        <dbReference type="ChEBI" id="CHEBI:29035"/>
        <label>2</label>
    </ligand>
</feature>
<name>A0A4R3JE34_9PROT</name>
<dbReference type="InterPro" id="IPR017439">
    <property type="entry name" value="Amidohydrolase"/>
</dbReference>